<evidence type="ECO:0000256" key="2">
    <source>
        <dbReference type="ARBA" id="ARBA00022692"/>
    </source>
</evidence>
<keyword evidence="4 6" id="KW-0472">Membrane</keyword>
<organism evidence="7 8">
    <name type="scientific">Psilocybe cyanescens</name>
    <dbReference type="NCBI Taxonomy" id="93625"/>
    <lineage>
        <taxon>Eukaryota</taxon>
        <taxon>Fungi</taxon>
        <taxon>Dikarya</taxon>
        <taxon>Basidiomycota</taxon>
        <taxon>Agaricomycotina</taxon>
        <taxon>Agaricomycetes</taxon>
        <taxon>Agaricomycetidae</taxon>
        <taxon>Agaricales</taxon>
        <taxon>Agaricineae</taxon>
        <taxon>Strophariaceae</taxon>
        <taxon>Psilocybe</taxon>
    </lineage>
</organism>
<evidence type="ECO:0000313" key="8">
    <source>
        <dbReference type="Proteomes" id="UP000283269"/>
    </source>
</evidence>
<feature type="transmembrane region" description="Helical" evidence="6">
    <location>
        <begin position="270"/>
        <end position="290"/>
    </location>
</feature>
<dbReference type="InParanoid" id="A0A409WMH7"/>
<dbReference type="EMBL" id="NHYD01003366">
    <property type="protein sequence ID" value="PPQ79725.1"/>
    <property type="molecule type" value="Genomic_DNA"/>
</dbReference>
<dbReference type="GO" id="GO:0016020">
    <property type="term" value="C:membrane"/>
    <property type="evidence" value="ECO:0007669"/>
    <property type="project" value="UniProtKB-SubCell"/>
</dbReference>
<comment type="caution">
    <text evidence="7">The sequence shown here is derived from an EMBL/GenBank/DDBJ whole genome shotgun (WGS) entry which is preliminary data.</text>
</comment>
<dbReference type="OrthoDB" id="2156690at2759"/>
<feature type="transmembrane region" description="Helical" evidence="6">
    <location>
        <begin position="199"/>
        <end position="223"/>
    </location>
</feature>
<sequence length="478" mass="52921">MQRVWSTYLDQNGQQIERLDSPHLVGPSSHENFRVDISFDVVSYATNPPSLLSPFSPILHLLPYPSLHFGRSSVISHANSSYSRADSTRHILSDMNHNSSLSDYNTSAGLLNPPSAPFARSRDNVSLATGSQLSLSVNYLPTKFSSSIVSPGGTRNRKGGKGDGPNLPKRGGGMEAFKSNEARMPQGGKGRLRWNKFKWILLVTNSFLLLYSLAALVVCLLTWFDIWEHADVIRAGNHPELVLSTLAASVGIFTSVIGWAGILLNNRGFLAWYTFLTWITFAFLLIPGYITYKKRTFNLEGKINAQWSRALGAEGRARIQNQLKCCGYFSPFVEATVTQTCYARSVLPGCKQPYLTFERFVLKRWYAAAFILVPFQIAVMVAGLLCSNHITYRFGKGMMPEAYRLNLNTMAVIMENYANQLADQYGADIADEILKRSRTNLPMDSATSIGGSTIDQSQSHPAMAPFHAKYNSLGNSGT</sequence>
<reference evidence="7 8" key="1">
    <citation type="journal article" date="2018" name="Evol. Lett.">
        <title>Horizontal gene cluster transfer increased hallucinogenic mushroom diversity.</title>
        <authorList>
            <person name="Reynolds H.T."/>
            <person name="Vijayakumar V."/>
            <person name="Gluck-Thaler E."/>
            <person name="Korotkin H.B."/>
            <person name="Matheny P.B."/>
            <person name="Slot J.C."/>
        </authorList>
    </citation>
    <scope>NUCLEOTIDE SEQUENCE [LARGE SCALE GENOMIC DNA]</scope>
    <source>
        <strain evidence="7 8">2631</strain>
    </source>
</reference>
<evidence type="ECO:0000256" key="1">
    <source>
        <dbReference type="ARBA" id="ARBA00004141"/>
    </source>
</evidence>
<feature type="transmembrane region" description="Helical" evidence="6">
    <location>
        <begin position="243"/>
        <end position="263"/>
    </location>
</feature>
<dbReference type="STRING" id="93625.A0A409WMH7"/>
<accession>A0A409WMH7</accession>
<proteinExistence type="predicted"/>
<feature type="region of interest" description="Disordered" evidence="5">
    <location>
        <begin position="149"/>
        <end position="171"/>
    </location>
</feature>
<dbReference type="Proteomes" id="UP000283269">
    <property type="component" value="Unassembled WGS sequence"/>
</dbReference>
<feature type="transmembrane region" description="Helical" evidence="6">
    <location>
        <begin position="365"/>
        <end position="386"/>
    </location>
</feature>
<dbReference type="AlphaFoldDB" id="A0A409WMH7"/>
<gene>
    <name evidence="7" type="ORF">CVT25_003292</name>
</gene>
<keyword evidence="3 6" id="KW-1133">Transmembrane helix</keyword>
<keyword evidence="2 6" id="KW-0812">Transmembrane</keyword>
<evidence type="ECO:0000256" key="5">
    <source>
        <dbReference type="SAM" id="MobiDB-lite"/>
    </source>
</evidence>
<comment type="subcellular location">
    <subcellularLocation>
        <location evidence="1">Membrane</location>
        <topology evidence="1">Multi-pass membrane protein</topology>
    </subcellularLocation>
</comment>
<evidence type="ECO:0008006" key="9">
    <source>
        <dbReference type="Google" id="ProtNLM"/>
    </source>
</evidence>
<name>A0A409WMH7_PSICY</name>
<evidence type="ECO:0000256" key="3">
    <source>
        <dbReference type="ARBA" id="ARBA00022989"/>
    </source>
</evidence>
<evidence type="ECO:0000256" key="4">
    <source>
        <dbReference type="ARBA" id="ARBA00023136"/>
    </source>
</evidence>
<protein>
    <recommendedName>
        <fullName evidence="9">Tetraspanin Tsp2</fullName>
    </recommendedName>
</protein>
<dbReference type="InterPro" id="IPR018499">
    <property type="entry name" value="Tetraspanin/Peripherin"/>
</dbReference>
<evidence type="ECO:0000256" key="6">
    <source>
        <dbReference type="SAM" id="Phobius"/>
    </source>
</evidence>
<dbReference type="Pfam" id="PF00335">
    <property type="entry name" value="Tetraspanin"/>
    <property type="match status" value="1"/>
</dbReference>
<evidence type="ECO:0000313" key="7">
    <source>
        <dbReference type="EMBL" id="PPQ79725.1"/>
    </source>
</evidence>
<keyword evidence="8" id="KW-1185">Reference proteome</keyword>